<dbReference type="AlphaFoldDB" id="A0A9X1V5R9"/>
<evidence type="ECO:0000256" key="6">
    <source>
        <dbReference type="SAM" id="Phobius"/>
    </source>
</evidence>
<feature type="transmembrane region" description="Helical" evidence="6">
    <location>
        <begin position="359"/>
        <end position="379"/>
    </location>
</feature>
<evidence type="ECO:0000256" key="4">
    <source>
        <dbReference type="ARBA" id="ARBA00022989"/>
    </source>
</evidence>
<feature type="transmembrane region" description="Helical" evidence="6">
    <location>
        <begin position="327"/>
        <end position="347"/>
    </location>
</feature>
<comment type="subcellular location">
    <subcellularLocation>
        <location evidence="1">Cell membrane</location>
        <topology evidence="1">Multi-pass membrane protein</topology>
    </subcellularLocation>
</comment>
<keyword evidence="5 6" id="KW-0472">Membrane</keyword>
<keyword evidence="2" id="KW-1003">Cell membrane</keyword>
<dbReference type="PIRSF" id="PIRSF038958">
    <property type="entry name" value="PG_synth_SpoVB"/>
    <property type="match status" value="1"/>
</dbReference>
<keyword evidence="8" id="KW-1185">Reference proteome</keyword>
<gene>
    <name evidence="7" type="primary">spoVB</name>
    <name evidence="7" type="ORF">MM817_00267</name>
</gene>
<organism evidence="7 8">
    <name type="scientific">Sulfoacidibacillus ferrooxidans</name>
    <dbReference type="NCBI Taxonomy" id="2005001"/>
    <lineage>
        <taxon>Bacteria</taxon>
        <taxon>Bacillati</taxon>
        <taxon>Bacillota</taxon>
        <taxon>Bacilli</taxon>
        <taxon>Bacillales</taxon>
        <taxon>Alicyclobacillaceae</taxon>
        <taxon>Sulfoacidibacillus</taxon>
    </lineage>
</organism>
<feature type="transmembrane region" description="Helical" evidence="6">
    <location>
        <begin position="456"/>
        <end position="474"/>
    </location>
</feature>
<protein>
    <submittedName>
        <fullName evidence="7">Stage V sporulation protein B</fullName>
    </submittedName>
</protein>
<evidence type="ECO:0000256" key="2">
    <source>
        <dbReference type="ARBA" id="ARBA00022475"/>
    </source>
</evidence>
<keyword evidence="4 6" id="KW-1133">Transmembrane helix</keyword>
<dbReference type="EMBL" id="JALBUF010000001">
    <property type="protein sequence ID" value="MCI0182016.1"/>
    <property type="molecule type" value="Genomic_DNA"/>
</dbReference>
<feature type="transmembrane region" description="Helical" evidence="6">
    <location>
        <begin position="244"/>
        <end position="266"/>
    </location>
</feature>
<dbReference type="InterPro" id="IPR050833">
    <property type="entry name" value="Poly_Biosynth_Transport"/>
</dbReference>
<name>A0A9X1V5R9_9BACL</name>
<evidence type="ECO:0000256" key="5">
    <source>
        <dbReference type="ARBA" id="ARBA00023136"/>
    </source>
</evidence>
<reference evidence="7" key="1">
    <citation type="submission" date="2022-03" db="EMBL/GenBank/DDBJ databases">
        <title>Draft Genome Sequence of Firmicute Strain S0AB, a Heterotrophic Iron/Sulfur-Oxidizing Extreme Acidophile.</title>
        <authorList>
            <person name="Vergara E."/>
            <person name="Pakostova E."/>
            <person name="Johnson D.B."/>
            <person name="Holmes D.S."/>
        </authorList>
    </citation>
    <scope>NUCLEOTIDE SEQUENCE</scope>
    <source>
        <strain evidence="7">S0AB</strain>
    </source>
</reference>
<evidence type="ECO:0000256" key="3">
    <source>
        <dbReference type="ARBA" id="ARBA00022692"/>
    </source>
</evidence>
<feature type="transmembrane region" description="Helical" evidence="6">
    <location>
        <begin position="286"/>
        <end position="306"/>
    </location>
</feature>
<dbReference type="NCBIfam" id="TIGR02900">
    <property type="entry name" value="spore_V_B"/>
    <property type="match status" value="1"/>
</dbReference>
<dbReference type="PANTHER" id="PTHR30250:SF24">
    <property type="entry name" value="STAGE V SPORULATION PROTEIN B"/>
    <property type="match status" value="1"/>
</dbReference>
<feature type="transmembrane region" description="Helical" evidence="6">
    <location>
        <begin position="182"/>
        <end position="206"/>
    </location>
</feature>
<feature type="transmembrane region" description="Helical" evidence="6">
    <location>
        <begin position="480"/>
        <end position="501"/>
    </location>
</feature>
<evidence type="ECO:0000256" key="1">
    <source>
        <dbReference type="ARBA" id="ARBA00004651"/>
    </source>
</evidence>
<feature type="transmembrane region" description="Helical" evidence="6">
    <location>
        <begin position="416"/>
        <end position="435"/>
    </location>
</feature>
<feature type="transmembrane region" description="Helical" evidence="6">
    <location>
        <begin position="391"/>
        <end position="410"/>
    </location>
</feature>
<sequence>MQRQSFIAGTSVLIGASLVTRVLGFVYRIALTRLIGAEGIGLFQMVFPLLTLVLTIVTFGMGVSVSKLVAESVVTGDRPRIRRILIVALGTTSTLAILLTLIMLLFGHSLAHYLFTDPRAYYPFITLTPIIGIIAIASVLRGYFQGLQIMSTPSVAGIIETLVRIVAVWVIAALSLARGQSLQYAAAAVSAGMILGELAGCLYMYIVYRRKVRVTAITLPENTGKPEPIIHTLRAMLQIALPVTFSRFIGSIAFAIEPILVTRSLLLAGFTTAMATRMYGEYSGMAIPLLVFPTVFTYSLAVQLVPSISEAIAAGRKEIVHRRLYQSFRVTALVGFPTSLILLQFATPLCDAIFHHPHVAPLLAIMAPAGFLLYLQGPLSGILQGINKAGIAMRNSLIGSALKLIVIYYLARIPHIGIAGVAIAVSISVTLTTLLHIQSVHRIIGFYVDAMDTAKILITTVIMGLFMHLLWLNLSMLPLSTALLLVLSSGLLLYLLLLLMTHTITSHTFTRIPGIGKPLSRWIKLIPFAR</sequence>
<dbReference type="Pfam" id="PF01943">
    <property type="entry name" value="Polysacc_synt"/>
    <property type="match status" value="1"/>
</dbReference>
<feature type="transmembrane region" description="Helical" evidence="6">
    <location>
        <begin position="42"/>
        <end position="63"/>
    </location>
</feature>
<proteinExistence type="predicted"/>
<dbReference type="InterPro" id="IPR014249">
    <property type="entry name" value="Spore_V_B"/>
</dbReference>
<comment type="caution">
    <text evidence="7">The sequence shown here is derived from an EMBL/GenBank/DDBJ whole genome shotgun (WGS) entry which is preliminary data.</text>
</comment>
<feature type="transmembrane region" description="Helical" evidence="6">
    <location>
        <begin position="12"/>
        <end position="30"/>
    </location>
</feature>
<feature type="transmembrane region" description="Helical" evidence="6">
    <location>
        <begin position="84"/>
        <end position="108"/>
    </location>
</feature>
<feature type="transmembrane region" description="Helical" evidence="6">
    <location>
        <begin position="155"/>
        <end position="176"/>
    </location>
</feature>
<feature type="transmembrane region" description="Helical" evidence="6">
    <location>
        <begin position="120"/>
        <end position="143"/>
    </location>
</feature>
<accession>A0A9X1V5R9</accession>
<dbReference type="InterPro" id="IPR024923">
    <property type="entry name" value="PG_synth_SpoVB"/>
</dbReference>
<dbReference type="InterPro" id="IPR002797">
    <property type="entry name" value="Polysacc_synth"/>
</dbReference>
<dbReference type="RefSeq" id="WP_241711636.1">
    <property type="nucleotide sequence ID" value="NZ_JALBUF010000001.1"/>
</dbReference>
<keyword evidence="3 6" id="KW-0812">Transmembrane</keyword>
<dbReference type="Proteomes" id="UP001139263">
    <property type="component" value="Unassembled WGS sequence"/>
</dbReference>
<dbReference type="PANTHER" id="PTHR30250">
    <property type="entry name" value="PST FAMILY PREDICTED COLANIC ACID TRANSPORTER"/>
    <property type="match status" value="1"/>
</dbReference>
<dbReference type="CDD" id="cd13124">
    <property type="entry name" value="MATE_SpoVB_like"/>
    <property type="match status" value="1"/>
</dbReference>
<dbReference type="GO" id="GO:0005886">
    <property type="term" value="C:plasma membrane"/>
    <property type="evidence" value="ECO:0007669"/>
    <property type="project" value="UniProtKB-SubCell"/>
</dbReference>
<evidence type="ECO:0000313" key="8">
    <source>
        <dbReference type="Proteomes" id="UP001139263"/>
    </source>
</evidence>
<evidence type="ECO:0000313" key="7">
    <source>
        <dbReference type="EMBL" id="MCI0182016.1"/>
    </source>
</evidence>